<organism evidence="1 2">
    <name type="scientific">Acaulospora colombiana</name>
    <dbReference type="NCBI Taxonomy" id="27376"/>
    <lineage>
        <taxon>Eukaryota</taxon>
        <taxon>Fungi</taxon>
        <taxon>Fungi incertae sedis</taxon>
        <taxon>Mucoromycota</taxon>
        <taxon>Glomeromycotina</taxon>
        <taxon>Glomeromycetes</taxon>
        <taxon>Diversisporales</taxon>
        <taxon>Acaulosporaceae</taxon>
        <taxon>Acaulospora</taxon>
    </lineage>
</organism>
<evidence type="ECO:0000313" key="2">
    <source>
        <dbReference type="Proteomes" id="UP000789525"/>
    </source>
</evidence>
<reference evidence="1" key="1">
    <citation type="submission" date="2021-06" db="EMBL/GenBank/DDBJ databases">
        <authorList>
            <person name="Kallberg Y."/>
            <person name="Tangrot J."/>
            <person name="Rosling A."/>
        </authorList>
    </citation>
    <scope>NUCLEOTIDE SEQUENCE</scope>
    <source>
        <strain evidence="1">CL356</strain>
    </source>
</reference>
<name>A0ACA9KXP4_9GLOM</name>
<keyword evidence="2" id="KW-1185">Reference proteome</keyword>
<gene>
    <name evidence="1" type="ORF">ACOLOM_LOCUS2609</name>
</gene>
<dbReference type="EMBL" id="CAJVPT010003512">
    <property type="protein sequence ID" value="CAG8496612.1"/>
    <property type="molecule type" value="Genomic_DNA"/>
</dbReference>
<proteinExistence type="predicted"/>
<comment type="caution">
    <text evidence="1">The sequence shown here is derived from an EMBL/GenBank/DDBJ whole genome shotgun (WGS) entry which is preliminary data.</text>
</comment>
<evidence type="ECO:0000313" key="1">
    <source>
        <dbReference type="EMBL" id="CAG8496612.1"/>
    </source>
</evidence>
<sequence>MKENVLTIEYVESLLPPAPLSSFQHDDWISAVESYNQSLFLTGSYDNNVRIFNTSGECLQTLVGHLAPIKSVSWVSVSDVNAVCLSASQDRTVRAWQVSLIDRGYKVLYECKGHTGSIESVSVHPSCTEFASASWDSSILLWSTDKSKENDQDFFEISSKKRKLNVDIKIKKPIATMHGHVGPVSSVIFDTKDHNKMYSGGWDHSLRVWDIESRTNVDTKNCDKSVLDIAYSEKSRLIASGHSDHVVRLWDPRSEDTAVVKLALASHKNWVSCVSWSPNSQFMLASGSYDNSLKIWDIRSKTPLYTLQQNLKEKEKPDCKIFCVNWDSDVILSGGEDNKLHIYSSKKIT</sequence>
<dbReference type="Proteomes" id="UP000789525">
    <property type="component" value="Unassembled WGS sequence"/>
</dbReference>
<accession>A0ACA9KXP4</accession>
<protein>
    <submittedName>
        <fullName evidence="1">12996_t:CDS:1</fullName>
    </submittedName>
</protein>